<sequence>MHTGTGRIGNDHIRSAILVDKILRQHVFHITGKEQRILDAVNISIHLSIFNSLGNVFNTNNLFGLACNKIGNSTCTRIQIIYQLIAR</sequence>
<protein>
    <submittedName>
        <fullName evidence="1">Uncharacterized protein</fullName>
    </submittedName>
</protein>
<organism evidence="1">
    <name type="scientific">bioreactor metagenome</name>
    <dbReference type="NCBI Taxonomy" id="1076179"/>
    <lineage>
        <taxon>unclassified sequences</taxon>
        <taxon>metagenomes</taxon>
        <taxon>ecological metagenomes</taxon>
    </lineage>
</organism>
<dbReference type="AlphaFoldDB" id="A0A645HW89"/>
<comment type="caution">
    <text evidence="1">The sequence shown here is derived from an EMBL/GenBank/DDBJ whole genome shotgun (WGS) entry which is preliminary data.</text>
</comment>
<accession>A0A645HW89</accession>
<evidence type="ECO:0000313" key="1">
    <source>
        <dbReference type="EMBL" id="MPN43278.1"/>
    </source>
</evidence>
<proteinExistence type="predicted"/>
<name>A0A645HW89_9ZZZZ</name>
<gene>
    <name evidence="1" type="ORF">SDC9_190837</name>
</gene>
<dbReference type="EMBL" id="VSSQ01101582">
    <property type="protein sequence ID" value="MPN43278.1"/>
    <property type="molecule type" value="Genomic_DNA"/>
</dbReference>
<reference evidence="1" key="1">
    <citation type="submission" date="2019-08" db="EMBL/GenBank/DDBJ databases">
        <authorList>
            <person name="Kucharzyk K."/>
            <person name="Murdoch R.W."/>
            <person name="Higgins S."/>
            <person name="Loffler F."/>
        </authorList>
    </citation>
    <scope>NUCLEOTIDE SEQUENCE</scope>
</reference>